<feature type="chain" id="PRO_5042823914" description="Receptor-like serine/threonine-protein kinase" evidence="22">
    <location>
        <begin position="26"/>
        <end position="837"/>
    </location>
</feature>
<dbReference type="FunFam" id="1.10.510.10:FF:000060">
    <property type="entry name" value="G-type lectin S-receptor-like serine/threonine-protein kinase"/>
    <property type="match status" value="1"/>
</dbReference>
<keyword evidence="5 19" id="KW-0808">Transferase</keyword>
<feature type="domain" description="Protein kinase" evidence="23">
    <location>
        <begin position="522"/>
        <end position="807"/>
    </location>
</feature>
<evidence type="ECO:0000256" key="14">
    <source>
        <dbReference type="ARBA" id="ARBA00023157"/>
    </source>
</evidence>
<dbReference type="Pfam" id="PF00954">
    <property type="entry name" value="S_locus_glycop"/>
    <property type="match status" value="1"/>
</dbReference>
<dbReference type="InterPro" id="IPR011009">
    <property type="entry name" value="Kinase-like_dom_sf"/>
</dbReference>
<evidence type="ECO:0000256" key="5">
    <source>
        <dbReference type="ARBA" id="ARBA00022679"/>
    </source>
</evidence>
<dbReference type="Pfam" id="PF01453">
    <property type="entry name" value="B_lectin"/>
    <property type="match status" value="1"/>
</dbReference>
<evidence type="ECO:0000256" key="3">
    <source>
        <dbReference type="ARBA" id="ARBA00022527"/>
    </source>
</evidence>
<evidence type="ECO:0000256" key="17">
    <source>
        <dbReference type="ARBA" id="ARBA00047899"/>
    </source>
</evidence>
<evidence type="ECO:0000256" key="6">
    <source>
        <dbReference type="ARBA" id="ARBA00022692"/>
    </source>
</evidence>
<reference evidence="26 27" key="1">
    <citation type="submission" date="2024-01" db="EMBL/GenBank/DDBJ databases">
        <title>Genome assemblies of Stephania.</title>
        <authorList>
            <person name="Yang L."/>
        </authorList>
    </citation>
    <scope>NUCLEOTIDE SEQUENCE [LARGE SCALE GENOMIC DNA]</scope>
    <source>
        <strain evidence="26">QJT</strain>
        <tissue evidence="26">Leaf</tissue>
    </source>
</reference>
<evidence type="ECO:0000256" key="8">
    <source>
        <dbReference type="ARBA" id="ARBA00022734"/>
    </source>
</evidence>
<evidence type="ECO:0000259" key="23">
    <source>
        <dbReference type="PROSITE" id="PS50011"/>
    </source>
</evidence>
<evidence type="ECO:0000256" key="9">
    <source>
        <dbReference type="ARBA" id="ARBA00022741"/>
    </source>
</evidence>
<keyword evidence="3 19" id="KW-0723">Serine/threonine-protein kinase</keyword>
<comment type="catalytic activity">
    <reaction evidence="18 19">
        <text>L-seryl-[protein] + ATP = O-phospho-L-seryl-[protein] + ADP + H(+)</text>
        <dbReference type="Rhea" id="RHEA:17989"/>
        <dbReference type="Rhea" id="RHEA-COMP:9863"/>
        <dbReference type="Rhea" id="RHEA-COMP:11604"/>
        <dbReference type="ChEBI" id="CHEBI:15378"/>
        <dbReference type="ChEBI" id="CHEBI:29999"/>
        <dbReference type="ChEBI" id="CHEBI:30616"/>
        <dbReference type="ChEBI" id="CHEBI:83421"/>
        <dbReference type="ChEBI" id="CHEBI:456216"/>
        <dbReference type="EC" id="2.7.11.1"/>
    </reaction>
</comment>
<organism evidence="26 27">
    <name type="scientific">Stephania japonica</name>
    <dbReference type="NCBI Taxonomy" id="461633"/>
    <lineage>
        <taxon>Eukaryota</taxon>
        <taxon>Viridiplantae</taxon>
        <taxon>Streptophyta</taxon>
        <taxon>Embryophyta</taxon>
        <taxon>Tracheophyta</taxon>
        <taxon>Spermatophyta</taxon>
        <taxon>Magnoliopsida</taxon>
        <taxon>Ranunculales</taxon>
        <taxon>Menispermaceae</taxon>
        <taxon>Menispermoideae</taxon>
        <taxon>Cissampelideae</taxon>
        <taxon>Stephania</taxon>
    </lineage>
</organism>
<evidence type="ECO:0000313" key="27">
    <source>
        <dbReference type="Proteomes" id="UP001417504"/>
    </source>
</evidence>
<keyword evidence="4" id="KW-0597">Phosphoprotein</keyword>
<evidence type="ECO:0000259" key="25">
    <source>
        <dbReference type="PROSITE" id="PS50948"/>
    </source>
</evidence>
<dbReference type="PANTHER" id="PTHR27002">
    <property type="entry name" value="RECEPTOR-LIKE SERINE/THREONINE-PROTEIN KINASE SD1-8"/>
    <property type="match status" value="1"/>
</dbReference>
<protein>
    <recommendedName>
        <fullName evidence="19">Receptor-like serine/threonine-protein kinase</fullName>
        <ecNumber evidence="19">2.7.11.1</ecNumber>
    </recommendedName>
</protein>
<keyword evidence="27" id="KW-1185">Reference proteome</keyword>
<dbReference type="GO" id="GO:0048544">
    <property type="term" value="P:recognition of pollen"/>
    <property type="evidence" value="ECO:0007669"/>
    <property type="project" value="InterPro"/>
</dbReference>
<dbReference type="InterPro" id="IPR001480">
    <property type="entry name" value="Bulb-type_lectin_dom"/>
</dbReference>
<dbReference type="FunFam" id="3.30.200.20:FF:000195">
    <property type="entry name" value="G-type lectin S-receptor-like serine/threonine-protein kinase"/>
    <property type="match status" value="1"/>
</dbReference>
<evidence type="ECO:0000256" key="10">
    <source>
        <dbReference type="ARBA" id="ARBA00022777"/>
    </source>
</evidence>
<keyword evidence="16" id="KW-0325">Glycoprotein</keyword>
<evidence type="ECO:0000259" key="24">
    <source>
        <dbReference type="PROSITE" id="PS50927"/>
    </source>
</evidence>
<dbReference type="SUPFAM" id="SSF51110">
    <property type="entry name" value="alpha-D-mannose-specific plant lectins"/>
    <property type="match status" value="1"/>
</dbReference>
<keyword evidence="15" id="KW-0675">Receptor</keyword>
<evidence type="ECO:0000256" key="13">
    <source>
        <dbReference type="ARBA" id="ARBA00023136"/>
    </source>
</evidence>
<dbReference type="Gene3D" id="2.90.10.10">
    <property type="entry name" value="Bulb-type lectin domain"/>
    <property type="match status" value="1"/>
</dbReference>
<dbReference type="InterPro" id="IPR024171">
    <property type="entry name" value="SRK-like_kinase"/>
</dbReference>
<dbReference type="EC" id="2.7.11.1" evidence="19"/>
<evidence type="ECO:0000256" key="4">
    <source>
        <dbReference type="ARBA" id="ARBA00022553"/>
    </source>
</evidence>
<evidence type="ECO:0000256" key="18">
    <source>
        <dbReference type="ARBA" id="ARBA00048679"/>
    </source>
</evidence>
<dbReference type="AlphaFoldDB" id="A0AAP0NRR8"/>
<keyword evidence="6 21" id="KW-0812">Transmembrane</keyword>
<dbReference type="GO" id="GO:0005524">
    <property type="term" value="F:ATP binding"/>
    <property type="evidence" value="ECO:0007669"/>
    <property type="project" value="UniProtKB-KW"/>
</dbReference>
<dbReference type="FunFam" id="2.90.10.10:FF:000009">
    <property type="entry name" value="Receptor-like serine/threonine-protein kinase SD1-8"/>
    <property type="match status" value="1"/>
</dbReference>
<feature type="region of interest" description="Disordered" evidence="20">
    <location>
        <begin position="802"/>
        <end position="822"/>
    </location>
</feature>
<evidence type="ECO:0000256" key="15">
    <source>
        <dbReference type="ARBA" id="ARBA00023170"/>
    </source>
</evidence>
<feature type="signal peptide" evidence="22">
    <location>
        <begin position="1"/>
        <end position="25"/>
    </location>
</feature>
<evidence type="ECO:0000256" key="1">
    <source>
        <dbReference type="ARBA" id="ARBA00004251"/>
    </source>
</evidence>
<keyword evidence="2" id="KW-1003">Cell membrane</keyword>
<evidence type="ECO:0000256" key="19">
    <source>
        <dbReference type="PIRNR" id="PIRNR000641"/>
    </source>
</evidence>
<evidence type="ECO:0000313" key="26">
    <source>
        <dbReference type="EMBL" id="KAK9115779.1"/>
    </source>
</evidence>
<dbReference type="CDD" id="cd14066">
    <property type="entry name" value="STKc_IRAK"/>
    <property type="match status" value="1"/>
</dbReference>
<evidence type="ECO:0000256" key="12">
    <source>
        <dbReference type="ARBA" id="ARBA00022989"/>
    </source>
</evidence>
<dbReference type="GO" id="GO:0030246">
    <property type="term" value="F:carbohydrate binding"/>
    <property type="evidence" value="ECO:0007669"/>
    <property type="project" value="UniProtKB-KW"/>
</dbReference>
<dbReference type="InterPro" id="IPR021820">
    <property type="entry name" value="S-locus_recpt_kinase_C"/>
</dbReference>
<comment type="catalytic activity">
    <reaction evidence="17 19">
        <text>L-threonyl-[protein] + ATP = O-phospho-L-threonyl-[protein] + ADP + H(+)</text>
        <dbReference type="Rhea" id="RHEA:46608"/>
        <dbReference type="Rhea" id="RHEA-COMP:11060"/>
        <dbReference type="Rhea" id="RHEA-COMP:11605"/>
        <dbReference type="ChEBI" id="CHEBI:15378"/>
        <dbReference type="ChEBI" id="CHEBI:30013"/>
        <dbReference type="ChEBI" id="CHEBI:30616"/>
        <dbReference type="ChEBI" id="CHEBI:61977"/>
        <dbReference type="ChEBI" id="CHEBI:456216"/>
        <dbReference type="EC" id="2.7.11.1"/>
    </reaction>
</comment>
<evidence type="ECO:0000256" key="22">
    <source>
        <dbReference type="SAM" id="SignalP"/>
    </source>
</evidence>
<accession>A0AAP0NRR8</accession>
<feature type="domain" description="Apple" evidence="25">
    <location>
        <begin position="340"/>
        <end position="416"/>
    </location>
</feature>
<keyword evidence="10 19" id="KW-0418">Kinase</keyword>
<keyword evidence="14" id="KW-1015">Disulfide bond</keyword>
<dbReference type="GO" id="GO:0004674">
    <property type="term" value="F:protein serine/threonine kinase activity"/>
    <property type="evidence" value="ECO:0007669"/>
    <property type="project" value="UniProtKB-KW"/>
</dbReference>
<dbReference type="InterPro" id="IPR008271">
    <property type="entry name" value="Ser/Thr_kinase_AS"/>
</dbReference>
<dbReference type="PANTHER" id="PTHR27002:SF925">
    <property type="entry name" value="RECEPTOR-LIKE SERINE_THREONINE-PROTEIN KINASE"/>
    <property type="match status" value="1"/>
</dbReference>
<dbReference type="Proteomes" id="UP001417504">
    <property type="component" value="Unassembled WGS sequence"/>
</dbReference>
<dbReference type="Pfam" id="PF08276">
    <property type="entry name" value="PAN_2"/>
    <property type="match status" value="1"/>
</dbReference>
<feature type="transmembrane region" description="Helical" evidence="21">
    <location>
        <begin position="433"/>
        <end position="456"/>
    </location>
</feature>
<gene>
    <name evidence="26" type="ORF">Sjap_014726</name>
</gene>
<dbReference type="SUPFAM" id="SSF56112">
    <property type="entry name" value="Protein kinase-like (PK-like)"/>
    <property type="match status" value="1"/>
</dbReference>
<dbReference type="PROSITE" id="PS50948">
    <property type="entry name" value="PAN"/>
    <property type="match status" value="1"/>
</dbReference>
<dbReference type="CDD" id="cd01098">
    <property type="entry name" value="PAN_AP_plant"/>
    <property type="match status" value="1"/>
</dbReference>
<comment type="caution">
    <text evidence="26">The sequence shown here is derived from an EMBL/GenBank/DDBJ whole genome shotgun (WGS) entry which is preliminary data.</text>
</comment>
<dbReference type="GO" id="GO:0005886">
    <property type="term" value="C:plasma membrane"/>
    <property type="evidence" value="ECO:0007669"/>
    <property type="project" value="UniProtKB-SubCell"/>
</dbReference>
<dbReference type="InterPro" id="IPR001245">
    <property type="entry name" value="Ser-Thr/Tyr_kinase_cat_dom"/>
</dbReference>
<dbReference type="PROSITE" id="PS50011">
    <property type="entry name" value="PROTEIN_KINASE_DOM"/>
    <property type="match status" value="1"/>
</dbReference>
<evidence type="ECO:0000256" key="11">
    <source>
        <dbReference type="ARBA" id="ARBA00022840"/>
    </source>
</evidence>
<name>A0AAP0NRR8_9MAGN</name>
<evidence type="ECO:0000256" key="20">
    <source>
        <dbReference type="SAM" id="MobiDB-lite"/>
    </source>
</evidence>
<dbReference type="Gene3D" id="1.10.510.10">
    <property type="entry name" value="Transferase(Phosphotransferase) domain 1"/>
    <property type="match status" value="1"/>
</dbReference>
<proteinExistence type="inferred from homology"/>
<dbReference type="PROSITE" id="PS00108">
    <property type="entry name" value="PROTEIN_KINASE_ST"/>
    <property type="match status" value="1"/>
</dbReference>
<comment type="subcellular location">
    <subcellularLocation>
        <location evidence="1">Cell membrane</location>
        <topology evidence="1">Single-pass type I membrane protein</topology>
    </subcellularLocation>
</comment>
<evidence type="ECO:0000256" key="21">
    <source>
        <dbReference type="SAM" id="Phobius"/>
    </source>
</evidence>
<dbReference type="SMART" id="SM00220">
    <property type="entry name" value="S_TKc"/>
    <property type="match status" value="1"/>
</dbReference>
<dbReference type="InterPro" id="IPR000719">
    <property type="entry name" value="Prot_kinase_dom"/>
</dbReference>
<keyword evidence="8" id="KW-0430">Lectin</keyword>
<dbReference type="PIRSF" id="PIRSF000641">
    <property type="entry name" value="SRK"/>
    <property type="match status" value="1"/>
</dbReference>
<dbReference type="InterPro" id="IPR000858">
    <property type="entry name" value="S_locus_glycoprot_dom"/>
</dbReference>
<dbReference type="SMART" id="SM00473">
    <property type="entry name" value="PAN_AP"/>
    <property type="match status" value="1"/>
</dbReference>
<evidence type="ECO:0000256" key="7">
    <source>
        <dbReference type="ARBA" id="ARBA00022729"/>
    </source>
</evidence>
<keyword evidence="12 21" id="KW-1133">Transmembrane helix</keyword>
<keyword evidence="9 19" id="KW-0547">Nucleotide-binding</keyword>
<dbReference type="SMART" id="SM00108">
    <property type="entry name" value="B_lectin"/>
    <property type="match status" value="1"/>
</dbReference>
<dbReference type="Pfam" id="PF11883">
    <property type="entry name" value="DUF3403"/>
    <property type="match status" value="1"/>
</dbReference>
<evidence type="ECO:0000256" key="16">
    <source>
        <dbReference type="ARBA" id="ARBA00023180"/>
    </source>
</evidence>
<sequence>MPISFLVAKIILFILCLNNLHVASASTDTIRRGDQPMNSLQTLVSANGLFELGFFSPGQSGKNNIYLGIWYKNISVEHKTVVWVANREYPMKGSNISNCLYYISRDGNLEISDGIGRPYALTSQRMSTNTSATLLDTGNLVLRDIRNSIVELWQSFDYPSDHFLPGMKLGFDSRIGKNWSLISWNNSEDPALGFYSTLLDSSLEFLVMRGSQKYWSGGRWNGKSFGLLFDIGLNSYISDDNVIYFTYSPRDKSLISRIVLDPSGSFRQFLWSKKLKEWVVMWSLPTQRCDINGLCRVFGICNINSSPMCQCSEGFEPSLPVNWSLNDWSQGCVRRTSLECRGKDRFTMLKNVKFPTGSESSKQSWSGHTCELDCINDCSCSAYAHTYDNQCFSWKGDLLGVEQLESGGMDLFIKVAANEEEKLIHESQGRRQLSLILALPIILTMLILIFIVFFVWRRKLKQRGKKKTGQDLLSCDFNSTREATKTKSSNVKNIVSGGPGGSWEVELPQFSLESITISTDNFSDANKLGQGGFGPVYKGTILNGQNVAIKRLSRGSGQGMEELRNEATLIAKLQHRNLVRLLGCCIEGEEKILIYEYMPNKSLDFFLFDPTKRSVLDWDKRIHIIQGISQGLVYLHEHSRMRIIHRDLKASNVLLDNQMNAKISDFGMARIFGGNKSQANTNRIVGTYGYMSPEYAMEGLFSIKSDVFSFGILLLEILSGERNAGFRLSDSSNLIEHAWKLWKSERGLELMDQTLGDSFPTSKALRCINVGLLCVQEQAVERPTMSDILIMLSNETKALQSPKQPAFCPRSTSEDSRVNNPTVLSVNDVTVSSVEGR</sequence>
<dbReference type="Gene3D" id="3.30.200.20">
    <property type="entry name" value="Phosphorylase Kinase, domain 1"/>
    <property type="match status" value="1"/>
</dbReference>
<feature type="domain" description="Bulb-type lectin" evidence="24">
    <location>
        <begin position="28"/>
        <end position="155"/>
    </location>
</feature>
<dbReference type="InterPro" id="IPR036426">
    <property type="entry name" value="Bulb-type_lectin_dom_sf"/>
</dbReference>
<keyword evidence="7 22" id="KW-0732">Signal</keyword>
<dbReference type="Pfam" id="PF07714">
    <property type="entry name" value="PK_Tyr_Ser-Thr"/>
    <property type="match status" value="1"/>
</dbReference>
<comment type="similarity">
    <text evidence="19">Belongs to the protein kinase superfamily. Ser/Thr protein kinase family.</text>
</comment>
<evidence type="ECO:0000256" key="2">
    <source>
        <dbReference type="ARBA" id="ARBA00022475"/>
    </source>
</evidence>
<keyword evidence="11 19" id="KW-0067">ATP-binding</keyword>
<dbReference type="PROSITE" id="PS50927">
    <property type="entry name" value="BULB_LECTIN"/>
    <property type="match status" value="1"/>
</dbReference>
<dbReference type="CDD" id="cd00028">
    <property type="entry name" value="B_lectin"/>
    <property type="match status" value="1"/>
</dbReference>
<keyword evidence="13 21" id="KW-0472">Membrane</keyword>
<dbReference type="InterPro" id="IPR003609">
    <property type="entry name" value="Pan_app"/>
</dbReference>
<dbReference type="EMBL" id="JBBNAE010000006">
    <property type="protein sequence ID" value="KAK9115779.1"/>
    <property type="molecule type" value="Genomic_DNA"/>
</dbReference>